<comment type="caution">
    <text evidence="1">The sequence shown here is derived from an EMBL/GenBank/DDBJ whole genome shotgun (WGS) entry which is preliminary data.</text>
</comment>
<keyword evidence="2" id="KW-1185">Reference proteome</keyword>
<dbReference type="EMBL" id="JACOOY010000011">
    <property type="protein sequence ID" value="MBC5665454.1"/>
    <property type="molecule type" value="Genomic_DNA"/>
</dbReference>
<evidence type="ECO:0000313" key="2">
    <source>
        <dbReference type="Proteomes" id="UP000647235"/>
    </source>
</evidence>
<gene>
    <name evidence="1" type="ORF">H8S07_09215</name>
</gene>
<organism evidence="1 2">
    <name type="scientific">Dorea hominis</name>
    <dbReference type="NCBI Taxonomy" id="2763040"/>
    <lineage>
        <taxon>Bacteria</taxon>
        <taxon>Bacillati</taxon>
        <taxon>Bacillota</taxon>
        <taxon>Clostridia</taxon>
        <taxon>Lachnospirales</taxon>
        <taxon>Lachnospiraceae</taxon>
        <taxon>Dorea</taxon>
    </lineage>
</organism>
<accession>A0ABR7EVR8</accession>
<reference evidence="1 2" key="1">
    <citation type="submission" date="2020-08" db="EMBL/GenBank/DDBJ databases">
        <title>Genome public.</title>
        <authorList>
            <person name="Liu C."/>
            <person name="Sun Q."/>
        </authorList>
    </citation>
    <scope>NUCLEOTIDE SEQUENCE [LARGE SCALE GENOMIC DNA]</scope>
    <source>
        <strain evidence="1 2">NSJ-36</strain>
    </source>
</reference>
<dbReference type="Proteomes" id="UP000647235">
    <property type="component" value="Unassembled WGS sequence"/>
</dbReference>
<protein>
    <submittedName>
        <fullName evidence="1">Uncharacterized protein</fullName>
    </submittedName>
</protein>
<evidence type="ECO:0000313" key="1">
    <source>
        <dbReference type="EMBL" id="MBC5665454.1"/>
    </source>
</evidence>
<proteinExistence type="predicted"/>
<name>A0ABR7EVR8_9FIRM</name>
<sequence>MIDLENAGTVQVSAFSFTEALMGADLILIPTVNTKAEPSEILLVLFLIKLNMGSKNE</sequence>
<dbReference type="RefSeq" id="WP_186855944.1">
    <property type="nucleotide sequence ID" value="NZ_JACOOY010000011.1"/>
</dbReference>